<evidence type="ECO:0000313" key="3">
    <source>
        <dbReference type="Proteomes" id="UP000235786"/>
    </source>
</evidence>
<accession>A0A2J6QUK7</accession>
<feature type="compositionally biased region" description="Polar residues" evidence="1">
    <location>
        <begin position="58"/>
        <end position="70"/>
    </location>
</feature>
<reference evidence="2 3" key="1">
    <citation type="submission" date="2016-04" db="EMBL/GenBank/DDBJ databases">
        <title>A degradative enzymes factory behind the ericoid mycorrhizal symbiosis.</title>
        <authorList>
            <consortium name="DOE Joint Genome Institute"/>
            <person name="Martino E."/>
            <person name="Morin E."/>
            <person name="Grelet G."/>
            <person name="Kuo A."/>
            <person name="Kohler A."/>
            <person name="Daghino S."/>
            <person name="Barry K."/>
            <person name="Choi C."/>
            <person name="Cichocki N."/>
            <person name="Clum A."/>
            <person name="Copeland A."/>
            <person name="Hainaut M."/>
            <person name="Haridas S."/>
            <person name="Labutti K."/>
            <person name="Lindquist E."/>
            <person name="Lipzen A."/>
            <person name="Khouja H.-R."/>
            <person name="Murat C."/>
            <person name="Ohm R."/>
            <person name="Olson A."/>
            <person name="Spatafora J."/>
            <person name="Veneault-Fourrey C."/>
            <person name="Henrissat B."/>
            <person name="Grigoriev I."/>
            <person name="Martin F."/>
            <person name="Perotto S."/>
        </authorList>
    </citation>
    <scope>NUCLEOTIDE SEQUENCE [LARGE SCALE GENOMIC DNA]</scope>
    <source>
        <strain evidence="2 3">F</strain>
    </source>
</reference>
<proteinExistence type="predicted"/>
<organism evidence="2 3">
    <name type="scientific">Hyaloscypha variabilis (strain UAMH 11265 / GT02V1 / F)</name>
    <name type="common">Meliniomyces variabilis</name>
    <dbReference type="NCBI Taxonomy" id="1149755"/>
    <lineage>
        <taxon>Eukaryota</taxon>
        <taxon>Fungi</taxon>
        <taxon>Dikarya</taxon>
        <taxon>Ascomycota</taxon>
        <taxon>Pezizomycotina</taxon>
        <taxon>Leotiomycetes</taxon>
        <taxon>Helotiales</taxon>
        <taxon>Hyaloscyphaceae</taxon>
        <taxon>Hyaloscypha</taxon>
        <taxon>Hyaloscypha variabilis</taxon>
    </lineage>
</organism>
<evidence type="ECO:0000256" key="1">
    <source>
        <dbReference type="SAM" id="MobiDB-lite"/>
    </source>
</evidence>
<dbReference type="EMBL" id="KZ613970">
    <property type="protein sequence ID" value="PMD29934.1"/>
    <property type="molecule type" value="Genomic_DNA"/>
</dbReference>
<feature type="region of interest" description="Disordered" evidence="1">
    <location>
        <begin position="58"/>
        <end position="77"/>
    </location>
</feature>
<keyword evidence="3" id="KW-1185">Reference proteome</keyword>
<dbReference type="AlphaFoldDB" id="A0A2J6QUK7"/>
<dbReference type="STRING" id="1149755.A0A2J6QUK7"/>
<protein>
    <recommendedName>
        <fullName evidence="4">BTB domain-containing protein</fullName>
    </recommendedName>
</protein>
<gene>
    <name evidence="2" type="ORF">L207DRAFT_573889</name>
</gene>
<evidence type="ECO:0000313" key="2">
    <source>
        <dbReference type="EMBL" id="PMD29934.1"/>
    </source>
</evidence>
<evidence type="ECO:0008006" key="4">
    <source>
        <dbReference type="Google" id="ProtNLM"/>
    </source>
</evidence>
<sequence length="336" mass="37379">MPSTVDPQSLFTFKNGDVRIIVTHEGERIVGKVSSHAMALVSPVWENFIYDPRKTSSKDTLPNAATTASNSHKDLRKPAEEVDFSEDDSEALLTLLRIAHLQFSSIPPAMHYKQLLNLAVLCNQYLCVNIVRPWLGLWLKDEYSQGMLQGQENWLFIAWTFGRYSVFKYVAAKMVTEITTGEDGRCLTSDGNEISEPMPPGIVESILAIRDKTIGELLNIPYSKMGTYEASNGSVCARSFIGATAVSACDAIIYGSLTLGLRKLGLWPRKNIEDIHISVQELADAVSSIQIHCSNHHGACRPGNIEEEVRSLLEKVPDPVLESHRRHMAAQIREEL</sequence>
<dbReference type="Proteomes" id="UP000235786">
    <property type="component" value="Unassembled WGS sequence"/>
</dbReference>
<dbReference type="OrthoDB" id="5275938at2759"/>
<name>A0A2J6QUK7_HYAVF</name>